<comment type="caution">
    <text evidence="2">The sequence shown here is derived from an EMBL/GenBank/DDBJ whole genome shotgun (WGS) entry which is preliminary data.</text>
</comment>
<dbReference type="Pfam" id="PF00561">
    <property type="entry name" value="Abhydrolase_1"/>
    <property type="match status" value="1"/>
</dbReference>
<feature type="domain" description="AB hydrolase-1" evidence="1">
    <location>
        <begin position="51"/>
        <end position="109"/>
    </location>
</feature>
<dbReference type="GO" id="GO:0016787">
    <property type="term" value="F:hydrolase activity"/>
    <property type="evidence" value="ECO:0007669"/>
    <property type="project" value="UniProtKB-KW"/>
</dbReference>
<evidence type="ECO:0000313" key="3">
    <source>
        <dbReference type="Proteomes" id="UP001203423"/>
    </source>
</evidence>
<dbReference type="RefSeq" id="WP_248941086.1">
    <property type="nucleotide sequence ID" value="NZ_JAKIKS010000060.1"/>
</dbReference>
<proteinExistence type="predicted"/>
<dbReference type="SUPFAM" id="SSF53474">
    <property type="entry name" value="alpha/beta-Hydrolases"/>
    <property type="match status" value="1"/>
</dbReference>
<dbReference type="PANTHER" id="PTHR43798:SF33">
    <property type="entry name" value="HYDROLASE, PUTATIVE (AFU_ORTHOLOGUE AFUA_2G14860)-RELATED"/>
    <property type="match status" value="1"/>
</dbReference>
<dbReference type="InterPro" id="IPR000073">
    <property type="entry name" value="AB_hydrolase_1"/>
</dbReference>
<gene>
    <name evidence="2" type="ORF">L2764_15045</name>
</gene>
<dbReference type="EMBL" id="JAKIKS010000060">
    <property type="protein sequence ID" value="MCL1125754.1"/>
    <property type="molecule type" value="Genomic_DNA"/>
</dbReference>
<evidence type="ECO:0000313" key="2">
    <source>
        <dbReference type="EMBL" id="MCL1125754.1"/>
    </source>
</evidence>
<dbReference type="Proteomes" id="UP001203423">
    <property type="component" value="Unassembled WGS sequence"/>
</dbReference>
<protein>
    <submittedName>
        <fullName evidence="2">Alpha/beta hydrolase</fullName>
    </submittedName>
</protein>
<organism evidence="2 3">
    <name type="scientific">Shewanella surugensis</name>
    <dbReference type="NCBI Taxonomy" id="212020"/>
    <lineage>
        <taxon>Bacteria</taxon>
        <taxon>Pseudomonadati</taxon>
        <taxon>Pseudomonadota</taxon>
        <taxon>Gammaproteobacteria</taxon>
        <taxon>Alteromonadales</taxon>
        <taxon>Shewanellaceae</taxon>
        <taxon>Shewanella</taxon>
    </lineage>
</organism>
<accession>A0ABT0LDV6</accession>
<dbReference type="PANTHER" id="PTHR43798">
    <property type="entry name" value="MONOACYLGLYCEROL LIPASE"/>
    <property type="match status" value="1"/>
</dbReference>
<dbReference type="InterPro" id="IPR029058">
    <property type="entry name" value="AB_hydrolase_fold"/>
</dbReference>
<evidence type="ECO:0000259" key="1">
    <source>
        <dbReference type="Pfam" id="PF00561"/>
    </source>
</evidence>
<dbReference type="Gene3D" id="3.40.50.1820">
    <property type="entry name" value="alpha/beta hydrolase"/>
    <property type="match status" value="1"/>
</dbReference>
<dbReference type="InterPro" id="IPR050266">
    <property type="entry name" value="AB_hydrolase_sf"/>
</dbReference>
<name>A0ABT0LDV6_9GAMM</name>
<keyword evidence="2" id="KW-0378">Hydrolase</keyword>
<reference evidence="2 3" key="1">
    <citation type="submission" date="2022-01" db="EMBL/GenBank/DDBJ databases">
        <title>Whole genome-based taxonomy of the Shewanellaceae.</title>
        <authorList>
            <person name="Martin-Rodriguez A.J."/>
        </authorList>
    </citation>
    <scope>NUCLEOTIDE SEQUENCE [LARGE SCALE GENOMIC DNA]</scope>
    <source>
        <strain evidence="2 3">DSM 17177</strain>
    </source>
</reference>
<sequence length="232" mass="26850">MKEKIYLLPGTMCNAKLWDKLSTLLNAKYDLIHIPILSGLSLDSITDSLDDIFQEPKVNLVGFSLGGYIAAYFSTKYPHRINKIFIISNTPCPLTTIEINERQETLKYINDYGYKGITRQKANTLLDKKSQNEELIDTIMRMDMELGEKALKSQLLWTTNRDDLFEALSKLSINMTFFYNTQDPFINTEWLHKFTHTYPHCTTYSNESNGHMLPLEEPLALSNHLINWLKNT</sequence>
<keyword evidence="3" id="KW-1185">Reference proteome</keyword>